<protein>
    <submittedName>
        <fullName evidence="1">Uncharacterized protein</fullName>
    </submittedName>
</protein>
<organism evidence="1 2">
    <name type="scientific">Dreissena polymorpha</name>
    <name type="common">Zebra mussel</name>
    <name type="synonym">Mytilus polymorpha</name>
    <dbReference type="NCBI Taxonomy" id="45954"/>
    <lineage>
        <taxon>Eukaryota</taxon>
        <taxon>Metazoa</taxon>
        <taxon>Spiralia</taxon>
        <taxon>Lophotrochozoa</taxon>
        <taxon>Mollusca</taxon>
        <taxon>Bivalvia</taxon>
        <taxon>Autobranchia</taxon>
        <taxon>Heteroconchia</taxon>
        <taxon>Euheterodonta</taxon>
        <taxon>Imparidentia</taxon>
        <taxon>Neoheterodontei</taxon>
        <taxon>Myida</taxon>
        <taxon>Dreissenoidea</taxon>
        <taxon>Dreissenidae</taxon>
        <taxon>Dreissena</taxon>
    </lineage>
</organism>
<reference evidence="1" key="1">
    <citation type="journal article" date="2019" name="bioRxiv">
        <title>The Genome of the Zebra Mussel, Dreissena polymorpha: A Resource for Invasive Species Research.</title>
        <authorList>
            <person name="McCartney M.A."/>
            <person name="Auch B."/>
            <person name="Kono T."/>
            <person name="Mallez S."/>
            <person name="Zhang Y."/>
            <person name="Obille A."/>
            <person name="Becker A."/>
            <person name="Abrahante J.E."/>
            <person name="Garbe J."/>
            <person name="Badalamenti J.P."/>
            <person name="Herman A."/>
            <person name="Mangelson H."/>
            <person name="Liachko I."/>
            <person name="Sullivan S."/>
            <person name="Sone E.D."/>
            <person name="Koren S."/>
            <person name="Silverstein K.A.T."/>
            <person name="Beckman K.B."/>
            <person name="Gohl D.M."/>
        </authorList>
    </citation>
    <scope>NUCLEOTIDE SEQUENCE</scope>
    <source>
        <strain evidence="1">Duluth1</strain>
        <tissue evidence="1">Whole animal</tissue>
    </source>
</reference>
<accession>A0A9D3YFR6</accession>
<evidence type="ECO:0000313" key="1">
    <source>
        <dbReference type="EMBL" id="KAH3699734.1"/>
    </source>
</evidence>
<name>A0A9D3YFR6_DREPO</name>
<reference evidence="1" key="2">
    <citation type="submission" date="2020-11" db="EMBL/GenBank/DDBJ databases">
        <authorList>
            <person name="McCartney M.A."/>
            <person name="Auch B."/>
            <person name="Kono T."/>
            <person name="Mallez S."/>
            <person name="Becker A."/>
            <person name="Gohl D.M."/>
            <person name="Silverstein K.A.T."/>
            <person name="Koren S."/>
            <person name="Bechman K.B."/>
            <person name="Herman A."/>
            <person name="Abrahante J.E."/>
            <person name="Garbe J."/>
        </authorList>
    </citation>
    <scope>NUCLEOTIDE SEQUENCE</scope>
    <source>
        <strain evidence="1">Duluth1</strain>
        <tissue evidence="1">Whole animal</tissue>
    </source>
</reference>
<comment type="caution">
    <text evidence="1">The sequence shown here is derived from an EMBL/GenBank/DDBJ whole genome shotgun (WGS) entry which is preliminary data.</text>
</comment>
<dbReference type="Proteomes" id="UP000828390">
    <property type="component" value="Unassembled WGS sequence"/>
</dbReference>
<proteinExistence type="predicted"/>
<keyword evidence="2" id="KW-1185">Reference proteome</keyword>
<sequence length="64" mass="6537">MWTAGTPTLGVPTLVLAIESPVRGVPLIGRITITSITGRLTQLLGSGINARFSPGPGQIPNSAL</sequence>
<evidence type="ECO:0000313" key="2">
    <source>
        <dbReference type="Proteomes" id="UP000828390"/>
    </source>
</evidence>
<dbReference type="EMBL" id="JAIWYP010000015">
    <property type="protein sequence ID" value="KAH3699734.1"/>
    <property type="molecule type" value="Genomic_DNA"/>
</dbReference>
<dbReference type="AlphaFoldDB" id="A0A9D3YFR6"/>
<gene>
    <name evidence="1" type="ORF">DPMN_074695</name>
</gene>